<dbReference type="PRINTS" id="PR00385">
    <property type="entry name" value="P450"/>
</dbReference>
<evidence type="ECO:0000313" key="8">
    <source>
        <dbReference type="EMBL" id="GIZ44795.1"/>
    </source>
</evidence>
<keyword evidence="9" id="KW-1185">Reference proteome</keyword>
<evidence type="ECO:0000256" key="4">
    <source>
        <dbReference type="ARBA" id="ARBA00023002"/>
    </source>
</evidence>
<dbReference type="EMBL" id="BOLY01000005">
    <property type="protein sequence ID" value="GIZ44795.1"/>
    <property type="molecule type" value="Genomic_DNA"/>
</dbReference>
<dbReference type="Gene3D" id="1.10.630.10">
    <property type="entry name" value="Cytochrome P450"/>
    <property type="match status" value="1"/>
</dbReference>
<dbReference type="PRINTS" id="PR00463">
    <property type="entry name" value="EP450I"/>
</dbReference>
<comment type="caution">
    <text evidence="8">The sequence shown here is derived from an EMBL/GenBank/DDBJ whole genome shotgun (WGS) entry which is preliminary data.</text>
</comment>
<evidence type="ECO:0000256" key="5">
    <source>
        <dbReference type="ARBA" id="ARBA00023004"/>
    </source>
</evidence>
<dbReference type="PROSITE" id="PS00086">
    <property type="entry name" value="CYTOCHROME_P450"/>
    <property type="match status" value="1"/>
</dbReference>
<dbReference type="GeneID" id="68293557"/>
<dbReference type="InterPro" id="IPR001128">
    <property type="entry name" value="Cyt_P450"/>
</dbReference>
<keyword evidence="4 7" id="KW-0560">Oxidoreductase</keyword>
<dbReference type="GO" id="GO:0020037">
    <property type="term" value="F:heme binding"/>
    <property type="evidence" value="ECO:0007669"/>
    <property type="project" value="InterPro"/>
</dbReference>
<protein>
    <recommendedName>
        <fullName evidence="10">Cytochrome P450 monooxygenase</fullName>
    </recommendedName>
</protein>
<feature type="binding site" description="axial binding residue" evidence="6">
    <location>
        <position position="445"/>
    </location>
    <ligand>
        <name>heme</name>
        <dbReference type="ChEBI" id="CHEBI:30413"/>
    </ligand>
    <ligandPart>
        <name>Fe</name>
        <dbReference type="ChEBI" id="CHEBI:18248"/>
    </ligandPart>
</feature>
<dbReference type="Proteomes" id="UP000825890">
    <property type="component" value="Unassembled WGS sequence"/>
</dbReference>
<name>A0A9P3CQJ2_9PEZI</name>
<dbReference type="GO" id="GO:0016705">
    <property type="term" value="F:oxidoreductase activity, acting on paired donors, with incorporation or reduction of molecular oxygen"/>
    <property type="evidence" value="ECO:0007669"/>
    <property type="project" value="InterPro"/>
</dbReference>
<sequence>MFASTQFAANNQHLAKHWLTVDNTLVLLSYAALLVVVKATRNPLNKIPGPWLAKFTDLPLKLAVISGRRVHYVDSLHKRYGPIVRISPQEVAINDVASMKKIHAIGSGFGKTQWYSDVTAFPRSTLFTMMDRKEHAQRRKLFARGFSKTNIKQNWEGVMREKIQLAVAKISEEGKTGKPVDIMKWWTLMSSDISSHLLFGESFRTLEKGEVNEYIRVLTNALKGNGVGAELPWLRAIGKWLPSQTTRELWRTNDLLSDHAQIAVRNMKTSQQSKNVFAHITQEAEKGEALTDEDVVCETISLFVAGTDTTAVSLTYLLWAVLKEPTLRDAIEEEVAKLDAEYSDADIERDCPLLNATIEESLRLYGAAPGALPRTVPAGGVDLAGFFLPQNSIVSTQAYSMHRDSELFKQALEFLPERWLAESKNRVSDAGRAAMSPFGAGSRTCLGIHIAYMDLRLAAAEFFRNCSGSQCAPSTTEESMEPENFFLIAPRAHRCEILIGSRSHR</sequence>
<evidence type="ECO:0008006" key="10">
    <source>
        <dbReference type="Google" id="ProtNLM"/>
    </source>
</evidence>
<evidence type="ECO:0000256" key="2">
    <source>
        <dbReference type="ARBA" id="ARBA00010617"/>
    </source>
</evidence>
<keyword evidence="5 6" id="KW-0408">Iron</keyword>
<proteinExistence type="inferred from homology"/>
<evidence type="ECO:0000256" key="6">
    <source>
        <dbReference type="PIRSR" id="PIRSR602401-1"/>
    </source>
</evidence>
<accession>A0A9P3CQJ2</accession>
<evidence type="ECO:0000256" key="1">
    <source>
        <dbReference type="ARBA" id="ARBA00001971"/>
    </source>
</evidence>
<dbReference type="PANTHER" id="PTHR24305">
    <property type="entry name" value="CYTOCHROME P450"/>
    <property type="match status" value="1"/>
</dbReference>
<dbReference type="InterPro" id="IPR050121">
    <property type="entry name" value="Cytochrome_P450_monoxygenase"/>
</dbReference>
<dbReference type="Pfam" id="PF00067">
    <property type="entry name" value="p450"/>
    <property type="match status" value="1"/>
</dbReference>
<organism evidence="8 9">
    <name type="scientific">Cercospora kikuchii</name>
    <dbReference type="NCBI Taxonomy" id="84275"/>
    <lineage>
        <taxon>Eukaryota</taxon>
        <taxon>Fungi</taxon>
        <taxon>Dikarya</taxon>
        <taxon>Ascomycota</taxon>
        <taxon>Pezizomycotina</taxon>
        <taxon>Dothideomycetes</taxon>
        <taxon>Dothideomycetidae</taxon>
        <taxon>Mycosphaerellales</taxon>
        <taxon>Mycosphaerellaceae</taxon>
        <taxon>Cercospora</taxon>
    </lineage>
</organism>
<keyword evidence="6 7" id="KW-0349">Heme</keyword>
<dbReference type="InterPro" id="IPR017972">
    <property type="entry name" value="Cyt_P450_CS"/>
</dbReference>
<dbReference type="CDD" id="cd11059">
    <property type="entry name" value="CYP_fungal"/>
    <property type="match status" value="1"/>
</dbReference>
<keyword evidence="3 6" id="KW-0479">Metal-binding</keyword>
<dbReference type="GO" id="GO:0004497">
    <property type="term" value="F:monooxygenase activity"/>
    <property type="evidence" value="ECO:0007669"/>
    <property type="project" value="UniProtKB-KW"/>
</dbReference>
<comment type="similarity">
    <text evidence="2 7">Belongs to the cytochrome P450 family.</text>
</comment>
<dbReference type="SUPFAM" id="SSF48264">
    <property type="entry name" value="Cytochrome P450"/>
    <property type="match status" value="1"/>
</dbReference>
<dbReference type="AlphaFoldDB" id="A0A9P3CQJ2"/>
<reference evidence="8 9" key="1">
    <citation type="submission" date="2021-01" db="EMBL/GenBank/DDBJ databases">
        <title>Cercospora kikuchii MAFF 305040 whole genome shotgun sequence.</title>
        <authorList>
            <person name="Kashiwa T."/>
            <person name="Suzuki T."/>
        </authorList>
    </citation>
    <scope>NUCLEOTIDE SEQUENCE [LARGE SCALE GENOMIC DNA]</scope>
    <source>
        <strain evidence="8 9">MAFF 305040</strain>
    </source>
</reference>
<comment type="cofactor">
    <cofactor evidence="1 6">
        <name>heme</name>
        <dbReference type="ChEBI" id="CHEBI:30413"/>
    </cofactor>
</comment>
<evidence type="ECO:0000313" key="9">
    <source>
        <dbReference type="Proteomes" id="UP000825890"/>
    </source>
</evidence>
<dbReference type="InterPro" id="IPR036396">
    <property type="entry name" value="Cyt_P450_sf"/>
</dbReference>
<keyword evidence="7" id="KW-0503">Monooxygenase</keyword>
<dbReference type="PANTHER" id="PTHR24305:SF96">
    <property type="entry name" value="CYTOCHROME P450 MONOOXYGENASE STCB-RELATED"/>
    <property type="match status" value="1"/>
</dbReference>
<dbReference type="InterPro" id="IPR002401">
    <property type="entry name" value="Cyt_P450_E_grp-I"/>
</dbReference>
<dbReference type="GO" id="GO:0005506">
    <property type="term" value="F:iron ion binding"/>
    <property type="evidence" value="ECO:0007669"/>
    <property type="project" value="InterPro"/>
</dbReference>
<dbReference type="OrthoDB" id="1470350at2759"/>
<evidence type="ECO:0000256" key="7">
    <source>
        <dbReference type="RuleBase" id="RU000461"/>
    </source>
</evidence>
<evidence type="ECO:0000256" key="3">
    <source>
        <dbReference type="ARBA" id="ARBA00022723"/>
    </source>
</evidence>
<gene>
    <name evidence="8" type="ORF">CKM354_000798200</name>
</gene>
<dbReference type="RefSeq" id="XP_044659282.1">
    <property type="nucleotide sequence ID" value="XM_044803347.1"/>
</dbReference>